<keyword evidence="2" id="KW-1185">Reference proteome</keyword>
<proteinExistence type="predicted"/>
<comment type="caution">
    <text evidence="1">The sequence shown here is derived from an EMBL/GenBank/DDBJ whole genome shotgun (WGS) entry which is preliminary data.</text>
</comment>
<sequence>MDGFAFQFETDAAEAEGYVPEKSAPSTPPNEAASASAVKDDIAKQPSGNEGAAKDSAPKPNTSNANAAKQDTLPSFSSMFGFAASWGKKLQADLQIDQLVDNVKKQSEEVTKAYKQDITEFAQAVKVGATRGMDELSTRFTHMKTELETELNADDTPKTEEGAREVAPQQESSGL</sequence>
<organism evidence="1 2">
    <name type="scientific">Linderina macrospora</name>
    <dbReference type="NCBI Taxonomy" id="4868"/>
    <lineage>
        <taxon>Eukaryota</taxon>
        <taxon>Fungi</taxon>
        <taxon>Fungi incertae sedis</taxon>
        <taxon>Zoopagomycota</taxon>
        <taxon>Kickxellomycotina</taxon>
        <taxon>Kickxellomycetes</taxon>
        <taxon>Kickxellales</taxon>
        <taxon>Kickxellaceae</taxon>
        <taxon>Linderina</taxon>
    </lineage>
</organism>
<feature type="non-terminal residue" evidence="1">
    <location>
        <position position="175"/>
    </location>
</feature>
<dbReference type="Proteomes" id="UP001150603">
    <property type="component" value="Unassembled WGS sequence"/>
</dbReference>
<protein>
    <submittedName>
        <fullName evidence="1">Uncharacterized protein</fullName>
    </submittedName>
</protein>
<gene>
    <name evidence="1" type="ORF">FBU59_005761</name>
</gene>
<accession>A0ACC1J228</accession>
<name>A0ACC1J228_9FUNG</name>
<dbReference type="EMBL" id="JANBPW010004729">
    <property type="protein sequence ID" value="KAJ1934243.1"/>
    <property type="molecule type" value="Genomic_DNA"/>
</dbReference>
<evidence type="ECO:0000313" key="2">
    <source>
        <dbReference type="Proteomes" id="UP001150603"/>
    </source>
</evidence>
<evidence type="ECO:0000313" key="1">
    <source>
        <dbReference type="EMBL" id="KAJ1934243.1"/>
    </source>
</evidence>
<reference evidence="1" key="1">
    <citation type="submission" date="2022-07" db="EMBL/GenBank/DDBJ databases">
        <title>Phylogenomic reconstructions and comparative analyses of Kickxellomycotina fungi.</title>
        <authorList>
            <person name="Reynolds N.K."/>
            <person name="Stajich J.E."/>
            <person name="Barry K."/>
            <person name="Grigoriev I.V."/>
            <person name="Crous P."/>
            <person name="Smith M.E."/>
        </authorList>
    </citation>
    <scope>NUCLEOTIDE SEQUENCE</scope>
    <source>
        <strain evidence="1">NRRL 5244</strain>
    </source>
</reference>